<evidence type="ECO:0000256" key="1">
    <source>
        <dbReference type="SAM" id="MobiDB-lite"/>
    </source>
</evidence>
<dbReference type="Pfam" id="PF09723">
    <property type="entry name" value="Zn_ribbon_8"/>
    <property type="match status" value="1"/>
</dbReference>
<feature type="compositionally biased region" description="Acidic residues" evidence="1">
    <location>
        <begin position="104"/>
        <end position="114"/>
    </location>
</feature>
<gene>
    <name evidence="3" type="ORF">NSJP_2094</name>
</gene>
<accession>A0A1W1I5J5</accession>
<feature type="compositionally biased region" description="Acidic residues" evidence="1">
    <location>
        <begin position="85"/>
        <end position="95"/>
    </location>
</feature>
<dbReference type="EMBL" id="LT828648">
    <property type="protein sequence ID" value="SLM48266.1"/>
    <property type="molecule type" value="Genomic_DNA"/>
</dbReference>
<proteinExistence type="predicted"/>
<organism evidence="3 4">
    <name type="scientific">Nitrospira japonica</name>
    <dbReference type="NCBI Taxonomy" id="1325564"/>
    <lineage>
        <taxon>Bacteria</taxon>
        <taxon>Pseudomonadati</taxon>
        <taxon>Nitrospirota</taxon>
        <taxon>Nitrospiria</taxon>
        <taxon>Nitrospirales</taxon>
        <taxon>Nitrospiraceae</taxon>
        <taxon>Nitrospira</taxon>
    </lineage>
</organism>
<reference evidence="3 4" key="1">
    <citation type="submission" date="2017-03" db="EMBL/GenBank/DDBJ databases">
        <authorList>
            <person name="Afonso C.L."/>
            <person name="Miller P.J."/>
            <person name="Scott M.A."/>
            <person name="Spackman E."/>
            <person name="Goraichik I."/>
            <person name="Dimitrov K.M."/>
            <person name="Suarez D.L."/>
            <person name="Swayne D.E."/>
        </authorList>
    </citation>
    <scope>NUCLEOTIDE SEQUENCE [LARGE SCALE GENOMIC DNA]</scope>
    <source>
        <strain evidence="3">Genome sequencing of Nitrospira japonica strain NJ11</strain>
    </source>
</reference>
<keyword evidence="4" id="KW-1185">Reference proteome</keyword>
<dbReference type="STRING" id="1325564.NSJP_2094"/>
<dbReference type="OrthoDB" id="9806664at2"/>
<feature type="region of interest" description="Disordered" evidence="1">
    <location>
        <begin position="50"/>
        <end position="114"/>
    </location>
</feature>
<feature type="domain" description="Putative regulatory protein FmdB zinc ribbon" evidence="2">
    <location>
        <begin position="1"/>
        <end position="43"/>
    </location>
</feature>
<dbReference type="SMART" id="SM00834">
    <property type="entry name" value="CxxC_CXXC_SSSS"/>
    <property type="match status" value="1"/>
</dbReference>
<sequence>MPLYEYLCLSCRRRTTVLQLSIANPKPVSCASCGSAELSRLMSRFASPKSEEARLESLADPDTLGDLDESDPDSMKQFMKKMGDEMGEGFGEDPSEALGNTEDASADLGDDGGF</sequence>
<dbReference type="RefSeq" id="WP_080886671.1">
    <property type="nucleotide sequence ID" value="NZ_LT828648.1"/>
</dbReference>
<name>A0A1W1I5J5_9BACT</name>
<dbReference type="AlphaFoldDB" id="A0A1W1I5J5"/>
<protein>
    <submittedName>
        <fullName evidence="3">Putative Regulatory protein, FmdB family</fullName>
    </submittedName>
</protein>
<dbReference type="Proteomes" id="UP000192042">
    <property type="component" value="Chromosome I"/>
</dbReference>
<feature type="compositionally biased region" description="Acidic residues" evidence="1">
    <location>
        <begin position="63"/>
        <end position="72"/>
    </location>
</feature>
<evidence type="ECO:0000313" key="3">
    <source>
        <dbReference type="EMBL" id="SLM48266.1"/>
    </source>
</evidence>
<dbReference type="InterPro" id="IPR013429">
    <property type="entry name" value="Regulatory_FmdB_Zinc_ribbon"/>
</dbReference>
<evidence type="ECO:0000313" key="4">
    <source>
        <dbReference type="Proteomes" id="UP000192042"/>
    </source>
</evidence>
<evidence type="ECO:0000259" key="2">
    <source>
        <dbReference type="SMART" id="SM00834"/>
    </source>
</evidence>
<dbReference type="KEGG" id="nja:NSJP_2094"/>
<dbReference type="NCBIfam" id="TIGR02605">
    <property type="entry name" value="CxxC_CxxC_SSSS"/>
    <property type="match status" value="1"/>
</dbReference>